<organism evidence="2 3">
    <name type="scientific">Flavihumibacter solisilvae</name>
    <dbReference type="NCBI Taxonomy" id="1349421"/>
    <lineage>
        <taxon>Bacteria</taxon>
        <taxon>Pseudomonadati</taxon>
        <taxon>Bacteroidota</taxon>
        <taxon>Chitinophagia</taxon>
        <taxon>Chitinophagales</taxon>
        <taxon>Chitinophagaceae</taxon>
        <taxon>Flavihumibacter</taxon>
    </lineage>
</organism>
<proteinExistence type="predicted"/>
<keyword evidence="3" id="KW-1185">Reference proteome</keyword>
<name>A0A0C1L8X8_9BACT</name>
<dbReference type="Proteomes" id="UP000031408">
    <property type="component" value="Unassembled WGS sequence"/>
</dbReference>
<accession>A0A0C1L8X8</accession>
<gene>
    <name evidence="2" type="ORF">OI18_22020</name>
</gene>
<dbReference type="InterPro" id="IPR013766">
    <property type="entry name" value="Thioredoxin_domain"/>
</dbReference>
<sequence length="456" mass="52643">MMRLAIIMAIVIAILNSVDLKGQANSAPRALAIGETCPDFLFTNLLHYEQDSFRLSSLRGKWVILDFWSRGCRGCILILKNKIPRLQQLFNSQLVIIPITREKQGIIADYFNKTNAFKEMKPFTMTGDTTIFRYFPHTGVPHEVWINPEGKLAAITDGGKVNETNVRTVLERGYTTFPEWKPVMKFESHQLLMSAGANDSWIWNLDNIEYTSILTRFAPQLPFQTGGPARVFGNRIKMLVTNATIENLYQMAFGIRWKPQILEHNPDFWFLFPARTRFEVKDSSFYLWPGRKSEDYSSFPDSLKYFCYELMLPLKDSLHLRSYMQQDLNRIFGNSHCIEGQKEKRKVTCWALTRTGKKAIVPSKGGKSEVGVDLDKGYVQLQNATITKFLFYWISYCQWLNPVPIIDESGITIPLDFTLQADLENIESVNHALLNYGLEFRLVERELEMVVIRDKK</sequence>
<dbReference type="STRING" id="1349421.OI18_22020"/>
<dbReference type="SUPFAM" id="SSF52833">
    <property type="entry name" value="Thioredoxin-like"/>
    <property type="match status" value="1"/>
</dbReference>
<feature type="domain" description="Thioredoxin" evidence="1">
    <location>
        <begin position="31"/>
        <end position="175"/>
    </location>
</feature>
<evidence type="ECO:0000313" key="3">
    <source>
        <dbReference type="Proteomes" id="UP000031408"/>
    </source>
</evidence>
<evidence type="ECO:0000259" key="1">
    <source>
        <dbReference type="PROSITE" id="PS51352"/>
    </source>
</evidence>
<dbReference type="InterPro" id="IPR036249">
    <property type="entry name" value="Thioredoxin-like_sf"/>
</dbReference>
<comment type="caution">
    <text evidence="2">The sequence shown here is derived from an EMBL/GenBank/DDBJ whole genome shotgun (WGS) entry which is preliminary data.</text>
</comment>
<dbReference type="EMBL" id="JSVC01000036">
    <property type="protein sequence ID" value="KIC92003.1"/>
    <property type="molecule type" value="Genomic_DNA"/>
</dbReference>
<dbReference type="AlphaFoldDB" id="A0A0C1L8X8"/>
<dbReference type="PROSITE" id="PS51352">
    <property type="entry name" value="THIOREDOXIN_2"/>
    <property type="match status" value="1"/>
</dbReference>
<evidence type="ECO:0000313" key="2">
    <source>
        <dbReference type="EMBL" id="KIC92003.1"/>
    </source>
</evidence>
<reference evidence="2 3" key="1">
    <citation type="submission" date="2014-11" db="EMBL/GenBank/DDBJ databases">
        <title>Genome sequence of Flavihumibacter solisilvae 3-3.</title>
        <authorList>
            <person name="Zhou G."/>
            <person name="Li M."/>
            <person name="Wang G."/>
        </authorList>
    </citation>
    <scope>NUCLEOTIDE SEQUENCE [LARGE SCALE GENOMIC DNA]</scope>
    <source>
        <strain evidence="2 3">3-3</strain>
    </source>
</reference>
<dbReference type="Gene3D" id="3.40.30.10">
    <property type="entry name" value="Glutaredoxin"/>
    <property type="match status" value="1"/>
</dbReference>
<protein>
    <recommendedName>
        <fullName evidence="1">Thioredoxin domain-containing protein</fullName>
    </recommendedName>
</protein>